<dbReference type="InterPro" id="IPR019600">
    <property type="entry name" value="Hemin_uptake_protein_HemP"/>
</dbReference>
<gene>
    <name evidence="2" type="ORF">HF690_04325</name>
</gene>
<protein>
    <submittedName>
        <fullName evidence="2">Hemin uptake protein HemP</fullName>
    </submittedName>
</protein>
<evidence type="ECO:0000313" key="2">
    <source>
        <dbReference type="EMBL" id="NKZ38179.1"/>
    </source>
</evidence>
<dbReference type="Gene3D" id="2.10.70.10">
    <property type="entry name" value="Complement Module, domain 1"/>
    <property type="match status" value="1"/>
</dbReference>
<dbReference type="Proteomes" id="UP000541636">
    <property type="component" value="Unassembled WGS sequence"/>
</dbReference>
<name>A0A846ZKT2_9GAMM</name>
<organism evidence="2 3">
    <name type="scientific">Oleiagrimonas citrea</name>
    <dbReference type="NCBI Taxonomy" id="1665687"/>
    <lineage>
        <taxon>Bacteria</taxon>
        <taxon>Pseudomonadati</taxon>
        <taxon>Pseudomonadota</taxon>
        <taxon>Gammaproteobacteria</taxon>
        <taxon>Lysobacterales</taxon>
        <taxon>Rhodanobacteraceae</taxon>
        <taxon>Oleiagrimonas</taxon>
    </lineage>
</organism>
<comment type="caution">
    <text evidence="2">The sequence shown here is derived from an EMBL/GenBank/DDBJ whole genome shotgun (WGS) entry which is preliminary data.</text>
</comment>
<reference evidence="2 3" key="1">
    <citation type="journal article" date="2017" name="Int. J. Syst. Evol. Microbiol.">
        <title>Oleiagrimonas citrea sp. nov., a marine bacterium isolated from tidal flat sediment and emended description of the genus Oleiagrimonas Fang et al. 2015 and Oleiagrimonas soli.</title>
        <authorList>
            <person name="Yang S.H."/>
            <person name="Seo H.S."/>
            <person name="Seong C.N."/>
            <person name="Kwon K.K."/>
        </authorList>
    </citation>
    <scope>NUCLEOTIDE SEQUENCE [LARGE SCALE GENOMIC DNA]</scope>
    <source>
        <strain evidence="2 3">MEBiC09124</strain>
    </source>
</reference>
<evidence type="ECO:0000313" key="3">
    <source>
        <dbReference type="Proteomes" id="UP000541636"/>
    </source>
</evidence>
<evidence type="ECO:0000256" key="1">
    <source>
        <dbReference type="SAM" id="MobiDB-lite"/>
    </source>
</evidence>
<feature type="region of interest" description="Disordered" evidence="1">
    <location>
        <begin position="1"/>
        <end position="22"/>
    </location>
</feature>
<proteinExistence type="predicted"/>
<dbReference type="Pfam" id="PF10636">
    <property type="entry name" value="hemP"/>
    <property type="match status" value="1"/>
</dbReference>
<dbReference type="EMBL" id="JAAZQD010000002">
    <property type="protein sequence ID" value="NKZ38179.1"/>
    <property type="molecule type" value="Genomic_DNA"/>
</dbReference>
<dbReference type="AlphaFoldDB" id="A0A846ZKT2"/>
<sequence>MSVSLHKPSNTSVSPRATRLASSPVVQRVASRRLLDGARELVIEHQGSEYHLRVTRNDKLILTK</sequence>
<keyword evidence="3" id="KW-1185">Reference proteome</keyword>
<accession>A0A846ZKT2</accession>